<gene>
    <name evidence="2" type="ordered locus">syc1151_c</name>
</gene>
<dbReference type="KEGG" id="syc:syc1151_c"/>
<keyword evidence="1" id="KW-1133">Transmembrane helix</keyword>
<name>A0A0H3K5D4_SYNP6</name>
<organism evidence="2 3">
    <name type="scientific">Synechococcus sp. (strain ATCC 27144 / PCC 6301 / SAUG 1402/1)</name>
    <name type="common">Anacystis nidulans</name>
    <dbReference type="NCBI Taxonomy" id="269084"/>
    <lineage>
        <taxon>Bacteria</taxon>
        <taxon>Bacillati</taxon>
        <taxon>Cyanobacteriota</taxon>
        <taxon>Cyanophyceae</taxon>
        <taxon>Synechococcales</taxon>
        <taxon>Synechococcaceae</taxon>
        <taxon>Synechococcus</taxon>
    </lineage>
</organism>
<dbReference type="GeneID" id="72429180"/>
<feature type="transmembrane region" description="Helical" evidence="1">
    <location>
        <begin position="47"/>
        <end position="64"/>
    </location>
</feature>
<proteinExistence type="predicted"/>
<dbReference type="RefSeq" id="WP_011243463.1">
    <property type="nucleotide sequence ID" value="NC_006576.1"/>
</dbReference>
<dbReference type="Proteomes" id="UP000001175">
    <property type="component" value="Chromosome"/>
</dbReference>
<protein>
    <submittedName>
        <fullName evidence="2">Uncharacterized protein</fullName>
    </submittedName>
</protein>
<reference evidence="2 3" key="1">
    <citation type="journal article" date="2007" name="Photosyn. Res.">
        <title>Complete nucleotide sequence of the freshwater unicellular cyanobacterium Synechococcus elongatus PCC 6301 chromosome: gene content and organization.</title>
        <authorList>
            <person name="Sugita C."/>
            <person name="Ogata K."/>
            <person name="Shikata M."/>
            <person name="Jikuya H."/>
            <person name="Takano J."/>
            <person name="Furumichi M."/>
            <person name="Kanehisa M."/>
            <person name="Omata T."/>
            <person name="Sugiura M."/>
            <person name="Sugita M."/>
        </authorList>
    </citation>
    <scope>NUCLEOTIDE SEQUENCE [LARGE SCALE GENOMIC DNA]</scope>
    <source>
        <strain evidence="3">ATCC 27144 / PCC 6301 / SAUG 1402/1</strain>
    </source>
</reference>
<dbReference type="AlphaFoldDB" id="A0A0H3K5D4"/>
<evidence type="ECO:0000313" key="3">
    <source>
        <dbReference type="Proteomes" id="UP000001175"/>
    </source>
</evidence>
<keyword evidence="1" id="KW-0812">Transmembrane</keyword>
<dbReference type="InterPro" id="IPR021515">
    <property type="entry name" value="DUF3177"/>
</dbReference>
<accession>A0A0H3K5D4</accession>
<feature type="transmembrane region" description="Helical" evidence="1">
    <location>
        <begin position="167"/>
        <end position="188"/>
    </location>
</feature>
<evidence type="ECO:0000313" key="2">
    <source>
        <dbReference type="EMBL" id="BAD79341.1"/>
    </source>
</evidence>
<dbReference type="eggNOG" id="ENOG502ZC57">
    <property type="taxonomic scope" value="Bacteria"/>
</dbReference>
<dbReference type="EMBL" id="AP008231">
    <property type="protein sequence ID" value="BAD79341.1"/>
    <property type="molecule type" value="Genomic_DNA"/>
</dbReference>
<dbReference type="Pfam" id="PF11375">
    <property type="entry name" value="DUF3177"/>
    <property type="match status" value="1"/>
</dbReference>
<sequence length="199" mass="22773">MISQTLLRSLVWTDYRLAVLILVFIPLVLLGWSLFSKLEAIQRLMLIYWRVASLLAITVLMMVAALPISFLTGFLARLLIPISLWFWVDLNEEVEDLPRFRPLRLGFTAWRWAVTVYSGFGLILSARSLPCSFLPREAIVQDAVCNFWLSPPYGLREWLLSGYKPGLISFFGVFGLVVYGLCLVQFLLTRLPRQGRCAL</sequence>
<evidence type="ECO:0000256" key="1">
    <source>
        <dbReference type="SAM" id="Phobius"/>
    </source>
</evidence>
<feature type="transmembrane region" description="Helical" evidence="1">
    <location>
        <begin position="15"/>
        <end position="35"/>
    </location>
</feature>
<keyword evidence="1" id="KW-0472">Membrane</keyword>